<accession>A0A285PHY2</accession>
<keyword evidence="3 4" id="KW-0732">Signal</keyword>
<dbReference type="SUPFAM" id="SSF53822">
    <property type="entry name" value="Periplasmic binding protein-like I"/>
    <property type="match status" value="1"/>
</dbReference>
<dbReference type="Pfam" id="PF13407">
    <property type="entry name" value="Peripla_BP_4"/>
    <property type="match status" value="1"/>
</dbReference>
<dbReference type="RefSeq" id="WP_097155733.1">
    <property type="nucleotide sequence ID" value="NZ_OBEL01000008.1"/>
</dbReference>
<dbReference type="PANTHER" id="PTHR46847:SF1">
    <property type="entry name" value="D-ALLOSE-BINDING PERIPLASMIC PROTEIN-RELATED"/>
    <property type="match status" value="1"/>
</dbReference>
<evidence type="ECO:0000313" key="6">
    <source>
        <dbReference type="EMBL" id="SNZ21350.1"/>
    </source>
</evidence>
<dbReference type="InterPro" id="IPR028082">
    <property type="entry name" value="Peripla_BP_I"/>
</dbReference>
<reference evidence="6 7" key="1">
    <citation type="submission" date="2017-09" db="EMBL/GenBank/DDBJ databases">
        <authorList>
            <person name="Ehlers B."/>
            <person name="Leendertz F.H."/>
        </authorList>
    </citation>
    <scope>NUCLEOTIDE SEQUENCE [LARGE SCALE GENOMIC DNA]</scope>
    <source>
        <strain evidence="6 7">DSM 18289</strain>
    </source>
</reference>
<name>A0A285PHY2_9HYPH</name>
<protein>
    <submittedName>
        <fullName evidence="6">Monosaccharide ABC transporter substrate-binding protein, CUT2 family</fullName>
    </submittedName>
</protein>
<evidence type="ECO:0000256" key="1">
    <source>
        <dbReference type="ARBA" id="ARBA00004196"/>
    </source>
</evidence>
<dbReference type="CDD" id="cd06301">
    <property type="entry name" value="PBP1_rhizopine_binding-like"/>
    <property type="match status" value="1"/>
</dbReference>
<evidence type="ECO:0000256" key="4">
    <source>
        <dbReference type="SAM" id="SignalP"/>
    </source>
</evidence>
<keyword evidence="7" id="KW-1185">Reference proteome</keyword>
<feature type="chain" id="PRO_5012605886" evidence="4">
    <location>
        <begin position="23"/>
        <end position="310"/>
    </location>
</feature>
<dbReference type="GO" id="GO:0030246">
    <property type="term" value="F:carbohydrate binding"/>
    <property type="evidence" value="ECO:0007669"/>
    <property type="project" value="UniProtKB-ARBA"/>
</dbReference>
<dbReference type="EMBL" id="OBEL01000008">
    <property type="protein sequence ID" value="SNZ21350.1"/>
    <property type="molecule type" value="Genomic_DNA"/>
</dbReference>
<feature type="signal peptide" evidence="4">
    <location>
        <begin position="1"/>
        <end position="22"/>
    </location>
</feature>
<evidence type="ECO:0000256" key="2">
    <source>
        <dbReference type="ARBA" id="ARBA00007639"/>
    </source>
</evidence>
<dbReference type="Proteomes" id="UP000219439">
    <property type="component" value="Unassembled WGS sequence"/>
</dbReference>
<feature type="domain" description="Periplasmic binding protein" evidence="5">
    <location>
        <begin position="25"/>
        <end position="285"/>
    </location>
</feature>
<organism evidence="6 7">
    <name type="scientific">Cohaesibacter gelatinilyticus</name>
    <dbReference type="NCBI Taxonomy" id="372072"/>
    <lineage>
        <taxon>Bacteria</taxon>
        <taxon>Pseudomonadati</taxon>
        <taxon>Pseudomonadota</taxon>
        <taxon>Alphaproteobacteria</taxon>
        <taxon>Hyphomicrobiales</taxon>
        <taxon>Cohaesibacteraceae</taxon>
    </lineage>
</organism>
<dbReference type="Gene3D" id="3.40.50.2300">
    <property type="match status" value="2"/>
</dbReference>
<dbReference type="GO" id="GO:0030313">
    <property type="term" value="C:cell envelope"/>
    <property type="evidence" value="ECO:0007669"/>
    <property type="project" value="UniProtKB-SubCell"/>
</dbReference>
<dbReference type="InterPro" id="IPR025997">
    <property type="entry name" value="SBP_2_dom"/>
</dbReference>
<dbReference type="PANTHER" id="PTHR46847">
    <property type="entry name" value="D-ALLOSE-BINDING PERIPLASMIC PROTEIN-RELATED"/>
    <property type="match status" value="1"/>
</dbReference>
<dbReference type="OrthoDB" id="250606at2"/>
<evidence type="ECO:0000313" key="7">
    <source>
        <dbReference type="Proteomes" id="UP000219439"/>
    </source>
</evidence>
<sequence length="310" mass="32581">MKKLKLLAAAASFAALTSAAMAGTIGFSSPNFDDNFQTVLRETAKSHAEKLGHSIQIEDAREDVGMQLSQIQNFIASGVDAIILAPVSAAATPQITKMAEAAGIPLIYVNRRPADLDKLGDKAAFVGSDETWSGTLEAFEICNQAAGTGKAVMLMGILSNEAAVTRSEDVREVLKLSMCKGIELIAEQEAKWQRTEANNVVANWLSSGKDFNIVFANNDEMALGALQALKAAGVNMDDVLVGGVDATADALASMKAGELDVTVFQNANGQATGAVDAAISAMEGNALPNWINIPFELVTPANVDKYMGNN</sequence>
<gene>
    <name evidence="6" type="ORF">SAMN06265368_4470</name>
</gene>
<evidence type="ECO:0000256" key="3">
    <source>
        <dbReference type="ARBA" id="ARBA00022729"/>
    </source>
</evidence>
<comment type="subcellular location">
    <subcellularLocation>
        <location evidence="1">Cell envelope</location>
    </subcellularLocation>
</comment>
<proteinExistence type="inferred from homology"/>
<comment type="similarity">
    <text evidence="2">Belongs to the bacterial solute-binding protein 2 family.</text>
</comment>
<evidence type="ECO:0000259" key="5">
    <source>
        <dbReference type="Pfam" id="PF13407"/>
    </source>
</evidence>
<dbReference type="AlphaFoldDB" id="A0A285PHY2"/>